<evidence type="ECO:0000256" key="5">
    <source>
        <dbReference type="SAM" id="MobiDB-lite"/>
    </source>
</evidence>
<dbReference type="OrthoDB" id="10260285at2759"/>
<comment type="subcellular location">
    <subcellularLocation>
        <location evidence="1">Nucleus</location>
    </subcellularLocation>
</comment>
<evidence type="ECO:0000313" key="7">
    <source>
        <dbReference type="Proteomes" id="UP000267096"/>
    </source>
</evidence>
<proteinExistence type="inferred from homology"/>
<reference evidence="6 7" key="2">
    <citation type="submission" date="2018-11" db="EMBL/GenBank/DDBJ databases">
        <authorList>
            <consortium name="Pathogen Informatics"/>
        </authorList>
    </citation>
    <scope>NUCLEOTIDE SEQUENCE [LARGE SCALE GENOMIC DNA]</scope>
</reference>
<dbReference type="Proteomes" id="UP000267096">
    <property type="component" value="Unassembled WGS sequence"/>
</dbReference>
<dbReference type="AlphaFoldDB" id="A0A0M3JBL1"/>
<evidence type="ECO:0000313" key="8">
    <source>
        <dbReference type="WBParaSite" id="ASIM_0000498701-mRNA-1"/>
    </source>
</evidence>
<evidence type="ECO:0000256" key="4">
    <source>
        <dbReference type="ARBA" id="ARBA00023242"/>
    </source>
</evidence>
<feature type="region of interest" description="Disordered" evidence="5">
    <location>
        <begin position="1"/>
        <end position="25"/>
    </location>
</feature>
<dbReference type="PANTHER" id="PTHR23188:SF12">
    <property type="entry name" value="RNA POLYMERASE II-ASSOCIATED FACTOR 1 HOMOLOG"/>
    <property type="match status" value="1"/>
</dbReference>
<name>A0A0M3JBL1_ANISI</name>
<evidence type="ECO:0000313" key="6">
    <source>
        <dbReference type="EMBL" id="VDK24493.1"/>
    </source>
</evidence>
<dbReference type="InterPro" id="IPR007133">
    <property type="entry name" value="RNA_pol_II-assoc_Paf1"/>
</dbReference>
<dbReference type="PANTHER" id="PTHR23188">
    <property type="entry name" value="RNA POLYMERASE II-ASSOCIATED FACTOR 1 HOMOLOG"/>
    <property type="match status" value="1"/>
</dbReference>
<accession>A0A0M3JBL1</accession>
<dbReference type="GO" id="GO:0006368">
    <property type="term" value="P:transcription elongation by RNA polymerase II"/>
    <property type="evidence" value="ECO:0007669"/>
    <property type="project" value="InterPro"/>
</dbReference>
<organism evidence="8">
    <name type="scientific">Anisakis simplex</name>
    <name type="common">Herring worm</name>
    <dbReference type="NCBI Taxonomy" id="6269"/>
    <lineage>
        <taxon>Eukaryota</taxon>
        <taxon>Metazoa</taxon>
        <taxon>Ecdysozoa</taxon>
        <taxon>Nematoda</taxon>
        <taxon>Chromadorea</taxon>
        <taxon>Rhabditida</taxon>
        <taxon>Spirurina</taxon>
        <taxon>Ascaridomorpha</taxon>
        <taxon>Ascaridoidea</taxon>
        <taxon>Anisakidae</taxon>
        <taxon>Anisakis</taxon>
        <taxon>Anisakis simplex complex</taxon>
    </lineage>
</organism>
<dbReference type="EMBL" id="UYRR01008772">
    <property type="protein sequence ID" value="VDK24493.1"/>
    <property type="molecule type" value="Genomic_DNA"/>
</dbReference>
<dbReference type="GO" id="GO:0003682">
    <property type="term" value="F:chromatin binding"/>
    <property type="evidence" value="ECO:0007669"/>
    <property type="project" value="TreeGrafter"/>
</dbReference>
<keyword evidence="7" id="KW-1185">Reference proteome</keyword>
<sequence>MPASMHDVPTSSTNGLQRKHPSDHAEHAANVKTDFLCRVKYSNTLPDIPFEAKFLPCPFTSLSRFIEYKQTALEKNFKFELLTESDLGVKIDLINPETYFVDTDSPKKPQLHPTDAELLEDEQTNPQNSRRLVSFS</sequence>
<dbReference type="Pfam" id="PF03985">
    <property type="entry name" value="Paf1"/>
    <property type="match status" value="1"/>
</dbReference>
<dbReference type="GO" id="GO:0016593">
    <property type="term" value="C:Cdc73/Paf1 complex"/>
    <property type="evidence" value="ECO:0007669"/>
    <property type="project" value="InterPro"/>
</dbReference>
<evidence type="ECO:0000256" key="1">
    <source>
        <dbReference type="ARBA" id="ARBA00004123"/>
    </source>
</evidence>
<evidence type="ECO:0000256" key="2">
    <source>
        <dbReference type="ARBA" id="ARBA00007560"/>
    </source>
</evidence>
<keyword evidence="4" id="KW-0539">Nucleus</keyword>
<dbReference type="GO" id="GO:0000993">
    <property type="term" value="F:RNA polymerase II complex binding"/>
    <property type="evidence" value="ECO:0007669"/>
    <property type="project" value="TreeGrafter"/>
</dbReference>
<gene>
    <name evidence="6" type="ORF">ASIM_LOCUS4790</name>
</gene>
<comment type="similarity">
    <text evidence="2">Belongs to the PAF1 family.</text>
</comment>
<dbReference type="WBParaSite" id="ASIM_0000498701-mRNA-1">
    <property type="protein sequence ID" value="ASIM_0000498701-mRNA-1"/>
    <property type="gene ID" value="ASIM_0000498701"/>
</dbReference>
<evidence type="ECO:0000256" key="3">
    <source>
        <dbReference type="ARBA" id="ARBA00020462"/>
    </source>
</evidence>
<protein>
    <recommendedName>
        <fullName evidence="3">RNA polymerase II-associated factor 1 homolog</fullName>
    </recommendedName>
</protein>
<reference evidence="8" key="1">
    <citation type="submission" date="2017-02" db="UniProtKB">
        <authorList>
            <consortium name="WormBaseParasite"/>
        </authorList>
    </citation>
    <scope>IDENTIFICATION</scope>
</reference>